<evidence type="ECO:0008006" key="4">
    <source>
        <dbReference type="Google" id="ProtNLM"/>
    </source>
</evidence>
<dbReference type="RefSeq" id="WP_226651274.1">
    <property type="nucleotide sequence ID" value="NZ_BNDW01000004.1"/>
</dbReference>
<protein>
    <recommendedName>
        <fullName evidence="4">VCBS repeat-containing protein</fullName>
    </recommendedName>
</protein>
<reference evidence="2" key="1">
    <citation type="submission" date="2024-05" db="EMBL/GenBank/DDBJ databases">
        <title>Whole genome shotgun sequence of Streptomyces hydrogenans NBRC 13475.</title>
        <authorList>
            <person name="Komaki H."/>
            <person name="Tamura T."/>
        </authorList>
    </citation>
    <scope>NUCLEOTIDE SEQUENCE</scope>
    <source>
        <strain evidence="2">NBRC 13475</strain>
    </source>
</reference>
<gene>
    <name evidence="2" type="ORF">Shyd_01280</name>
</gene>
<dbReference type="EMBL" id="BNDW01000004">
    <property type="protein sequence ID" value="GHI18757.1"/>
    <property type="molecule type" value="Genomic_DNA"/>
</dbReference>
<feature type="chain" id="PRO_5045236968" description="VCBS repeat-containing protein" evidence="1">
    <location>
        <begin position="35"/>
        <end position="727"/>
    </location>
</feature>
<proteinExistence type="predicted"/>
<name>A0ABQ3P177_9ACTN</name>
<dbReference type="Proteomes" id="UP001052739">
    <property type="component" value="Unassembled WGS sequence"/>
</dbReference>
<dbReference type="SUPFAM" id="SSF69304">
    <property type="entry name" value="Tricorn protease N-terminal domain"/>
    <property type="match status" value="1"/>
</dbReference>
<keyword evidence="3" id="KW-1185">Reference proteome</keyword>
<dbReference type="InterPro" id="IPR028994">
    <property type="entry name" value="Integrin_alpha_N"/>
</dbReference>
<evidence type="ECO:0000313" key="3">
    <source>
        <dbReference type="Proteomes" id="UP001052739"/>
    </source>
</evidence>
<feature type="signal peptide" evidence="1">
    <location>
        <begin position="1"/>
        <end position="34"/>
    </location>
</feature>
<sequence>MPDRSAGRRPGASVATALAAALGAGVLAAPPAGAADAPAPLRIEPQAAVVAAGSTGFLLATNRYRGDDQYWVRYDTGERTPIDGNQYMYPGENLVVGDHVLLCGSGTPTVRNMTTGTTVLTMPEGSGERCAGLAGGAIFLTFWNGTGKLRMYDAEHGSRTVTGIPEGSTRVEVRQGTATHALLRYQGADGVAHRGTIDLADAAVAEDYAAPLASEWHFEAALSDTRIAWNEYDPATKKSTVVVHTRGKAEKQVVEAAKDAHVAFLGDRLVHSAPDGTQALAPSPLNRLNVVDLKTGTTTRLLDHVRTVAAAPDGDLLVSGGQIGTGDGIFRVSVGADGTPTAAFLADGGYPAGFAEVSDPHLPPATVDFDTTYSAPFEQFFNHKGVRFRYTLTHVRTGKTYSRVQNGYVSAGDDAYYPDGIPLGGEWTGTLRGNAAGPDEEMAAYNGAYTWKSVAESGGGFGPPIGRSGSFTVTRAQKPHDFDDNGSPDLLGRDASGVLRTHDSGYIGGGWQIYDRIEATGNIAGTGVADIVARDKAGVLWLYQGDGRNGFAGRVKVGGGWQTYDQIAGGSDFTGDGRPDLVASDKTGVLWMYKSTGDTTKPFDTRKRIGSGWGVYNQLVGTGNIAGAAHGDLLARDKDGVLWMYLGKGDGTFTGRTRIGGGFGRYSELVGAGDYNRDRYRRNDLLAVDPVTRTTYVFRGTGQRYTPFDLIRSTTPLFQGRSYNLLG</sequence>
<accession>A0ABQ3P177</accession>
<evidence type="ECO:0000313" key="2">
    <source>
        <dbReference type="EMBL" id="GHI18757.1"/>
    </source>
</evidence>
<keyword evidence="1" id="KW-0732">Signal</keyword>
<organism evidence="2 3">
    <name type="scientific">Streptomyces hydrogenans</name>
    <dbReference type="NCBI Taxonomy" id="1873719"/>
    <lineage>
        <taxon>Bacteria</taxon>
        <taxon>Bacillati</taxon>
        <taxon>Actinomycetota</taxon>
        <taxon>Actinomycetes</taxon>
        <taxon>Kitasatosporales</taxon>
        <taxon>Streptomycetaceae</taxon>
        <taxon>Streptomyces</taxon>
    </lineage>
</organism>
<evidence type="ECO:0000256" key="1">
    <source>
        <dbReference type="SAM" id="SignalP"/>
    </source>
</evidence>
<comment type="caution">
    <text evidence="2">The sequence shown here is derived from an EMBL/GenBank/DDBJ whole genome shotgun (WGS) entry which is preliminary data.</text>
</comment>
<dbReference type="SUPFAM" id="SSF69318">
    <property type="entry name" value="Integrin alpha N-terminal domain"/>
    <property type="match status" value="1"/>
</dbReference>